<dbReference type="EMBL" id="CP029600">
    <property type="protein sequence ID" value="AWO00205.1"/>
    <property type="molecule type" value="Genomic_DNA"/>
</dbReference>
<dbReference type="Proteomes" id="UP000246099">
    <property type="component" value="Chromosome"/>
</dbReference>
<protein>
    <submittedName>
        <fullName evidence="1">Uncharacterized protein</fullName>
    </submittedName>
</protein>
<gene>
    <name evidence="1" type="ORF">DLD77_00045</name>
</gene>
<sequence length="73" mass="8043">MVCCIPQITKNGLLYRLMAFSPPMRGAWRRHAGMEETVAAPAAAAAADGGYRLFLTGRARRAAWYYLPGQTLK</sequence>
<organism evidence="1 2">
    <name type="scientific">Chitinophaga alhagiae</name>
    <dbReference type="NCBI Taxonomy" id="2203219"/>
    <lineage>
        <taxon>Bacteria</taxon>
        <taxon>Pseudomonadati</taxon>
        <taxon>Bacteroidota</taxon>
        <taxon>Chitinophagia</taxon>
        <taxon>Chitinophagales</taxon>
        <taxon>Chitinophagaceae</taxon>
        <taxon>Chitinophaga</taxon>
    </lineage>
</organism>
<keyword evidence="2" id="KW-1185">Reference proteome</keyword>
<name>A0ABM6W876_9BACT</name>
<evidence type="ECO:0000313" key="2">
    <source>
        <dbReference type="Proteomes" id="UP000246099"/>
    </source>
</evidence>
<evidence type="ECO:0000313" key="1">
    <source>
        <dbReference type="EMBL" id="AWO00205.1"/>
    </source>
</evidence>
<reference evidence="1 2" key="1">
    <citation type="submission" date="2018-05" db="EMBL/GenBank/DDBJ databases">
        <title>Chitinophaga sp. nov., isolated from rhizosphere soil of Alhagi.</title>
        <authorList>
            <person name="Liu Y."/>
        </authorList>
    </citation>
    <scope>NUCLEOTIDE SEQUENCE [LARGE SCALE GENOMIC DNA]</scope>
    <source>
        <strain evidence="1 2">T22</strain>
    </source>
</reference>
<proteinExistence type="predicted"/>
<accession>A0ABM6W876</accession>